<dbReference type="AlphaFoldDB" id="A0A5D2LMQ8"/>
<reference evidence="1 2" key="1">
    <citation type="submission" date="2019-07" db="EMBL/GenBank/DDBJ databases">
        <title>WGS assembly of Gossypium tomentosum.</title>
        <authorList>
            <person name="Chen Z.J."/>
            <person name="Sreedasyam A."/>
            <person name="Ando A."/>
            <person name="Song Q."/>
            <person name="De L."/>
            <person name="Hulse-Kemp A."/>
            <person name="Ding M."/>
            <person name="Ye W."/>
            <person name="Kirkbride R."/>
            <person name="Jenkins J."/>
            <person name="Plott C."/>
            <person name="Lovell J."/>
            <person name="Lin Y.-M."/>
            <person name="Vaughn R."/>
            <person name="Liu B."/>
            <person name="Li W."/>
            <person name="Simpson S."/>
            <person name="Scheffler B."/>
            <person name="Saski C."/>
            <person name="Grover C."/>
            <person name="Hu G."/>
            <person name="Conover J."/>
            <person name="Carlson J."/>
            <person name="Shu S."/>
            <person name="Boston L."/>
            <person name="Williams M."/>
            <person name="Peterson D."/>
            <person name="Mcgee K."/>
            <person name="Jones D."/>
            <person name="Wendel J."/>
            <person name="Stelly D."/>
            <person name="Grimwood J."/>
            <person name="Schmutz J."/>
        </authorList>
    </citation>
    <scope>NUCLEOTIDE SEQUENCE [LARGE SCALE GENOMIC DNA]</scope>
    <source>
        <strain evidence="1">7179.01</strain>
    </source>
</reference>
<dbReference type="Proteomes" id="UP000322667">
    <property type="component" value="Chromosome D03"/>
</dbReference>
<accession>A0A5D2LMQ8</accession>
<keyword evidence="2" id="KW-1185">Reference proteome</keyword>
<evidence type="ECO:0000313" key="2">
    <source>
        <dbReference type="Proteomes" id="UP000322667"/>
    </source>
</evidence>
<gene>
    <name evidence="1" type="ORF">ES332_D03G138700v1</name>
</gene>
<dbReference type="EMBL" id="CM017625">
    <property type="protein sequence ID" value="TYH80528.1"/>
    <property type="molecule type" value="Genomic_DNA"/>
</dbReference>
<sequence>MYFISLIHGSHFVGCQFALLRVVCMPLSLGRKLFLTFICWRLVGKRKQLCHLDDLDLSVRYRCVRYR</sequence>
<evidence type="ECO:0000313" key="1">
    <source>
        <dbReference type="EMBL" id="TYH80528.1"/>
    </source>
</evidence>
<name>A0A5D2LMQ8_GOSTO</name>
<protein>
    <submittedName>
        <fullName evidence="1">Uncharacterized protein</fullName>
    </submittedName>
</protein>
<proteinExistence type="predicted"/>
<organism evidence="1 2">
    <name type="scientific">Gossypium tomentosum</name>
    <name type="common">Hawaiian cotton</name>
    <name type="synonym">Gossypium sandvicense</name>
    <dbReference type="NCBI Taxonomy" id="34277"/>
    <lineage>
        <taxon>Eukaryota</taxon>
        <taxon>Viridiplantae</taxon>
        <taxon>Streptophyta</taxon>
        <taxon>Embryophyta</taxon>
        <taxon>Tracheophyta</taxon>
        <taxon>Spermatophyta</taxon>
        <taxon>Magnoliopsida</taxon>
        <taxon>eudicotyledons</taxon>
        <taxon>Gunneridae</taxon>
        <taxon>Pentapetalae</taxon>
        <taxon>rosids</taxon>
        <taxon>malvids</taxon>
        <taxon>Malvales</taxon>
        <taxon>Malvaceae</taxon>
        <taxon>Malvoideae</taxon>
        <taxon>Gossypium</taxon>
    </lineage>
</organism>